<evidence type="ECO:0000313" key="5">
    <source>
        <dbReference type="Proteomes" id="UP000189703"/>
    </source>
</evidence>
<dbReference type="Gene3D" id="2.60.40.420">
    <property type="entry name" value="Cupredoxins - blue copper proteins"/>
    <property type="match status" value="1"/>
</dbReference>
<sequence length="173" mass="17808">MARRMMGLLGCMLVVALFQSAAAQTTHTVGGSTGWTLPSSNSFYTTWASSQNFAVGDTLEFDFSGSHDVAQVTKANYDSCTKTPIGSIISTSPAEILLNASGDHYFICTISNHCQAGMKLAITVSAASTTTNGTTNSTTPTATSSPPPPSSASSLSVGGFSAVLLSIVIAFLH</sequence>
<keyword evidence="5" id="KW-1185">Reference proteome</keyword>
<protein>
    <submittedName>
        <fullName evidence="6">Umecyanin-like</fullName>
    </submittedName>
</protein>
<dbReference type="OrthoDB" id="1934652at2759"/>
<evidence type="ECO:0000256" key="1">
    <source>
        <dbReference type="ARBA" id="ARBA00023157"/>
    </source>
</evidence>
<evidence type="ECO:0000256" key="3">
    <source>
        <dbReference type="SAM" id="MobiDB-lite"/>
    </source>
</evidence>
<dbReference type="eggNOG" id="ENOG502S4BK">
    <property type="taxonomic scope" value="Eukaryota"/>
</dbReference>
<dbReference type="InterPro" id="IPR039391">
    <property type="entry name" value="Phytocyanin-like"/>
</dbReference>
<keyword evidence="2" id="KW-0325">Glycoprotein</keyword>
<evidence type="ECO:0000313" key="6">
    <source>
        <dbReference type="RefSeq" id="XP_010247602.1"/>
    </source>
</evidence>
<dbReference type="FunFam" id="2.60.40.420:FF:000034">
    <property type="entry name" value="Cupredoxin superfamily protein"/>
    <property type="match status" value="1"/>
</dbReference>
<dbReference type="STRING" id="4432.A0A1U7Z5L0"/>
<dbReference type="AlphaFoldDB" id="A0A1U7Z5L0"/>
<dbReference type="PROSITE" id="PS51485">
    <property type="entry name" value="PHYTOCYANIN"/>
    <property type="match status" value="1"/>
</dbReference>
<feature type="compositionally biased region" description="Low complexity" evidence="3">
    <location>
        <begin position="130"/>
        <end position="144"/>
    </location>
</feature>
<proteinExistence type="predicted"/>
<dbReference type="KEGG" id="nnu:104590584"/>
<dbReference type="RefSeq" id="XP_010247602.1">
    <property type="nucleotide sequence ID" value="XM_010249300.2"/>
</dbReference>
<feature type="chain" id="PRO_5044292431" evidence="4">
    <location>
        <begin position="24"/>
        <end position="173"/>
    </location>
</feature>
<dbReference type="GO" id="GO:0009055">
    <property type="term" value="F:electron transfer activity"/>
    <property type="evidence" value="ECO:0007669"/>
    <property type="project" value="InterPro"/>
</dbReference>
<dbReference type="InterPro" id="IPR003245">
    <property type="entry name" value="Phytocyanin_dom"/>
</dbReference>
<reference evidence="6" key="1">
    <citation type="submission" date="2025-08" db="UniProtKB">
        <authorList>
            <consortium name="RefSeq"/>
        </authorList>
    </citation>
    <scope>IDENTIFICATION</scope>
</reference>
<organism evidence="5 6">
    <name type="scientific">Nelumbo nucifera</name>
    <name type="common">Sacred lotus</name>
    <dbReference type="NCBI Taxonomy" id="4432"/>
    <lineage>
        <taxon>Eukaryota</taxon>
        <taxon>Viridiplantae</taxon>
        <taxon>Streptophyta</taxon>
        <taxon>Embryophyta</taxon>
        <taxon>Tracheophyta</taxon>
        <taxon>Spermatophyta</taxon>
        <taxon>Magnoliopsida</taxon>
        <taxon>Proteales</taxon>
        <taxon>Nelumbonaceae</taxon>
        <taxon>Nelumbo</taxon>
    </lineage>
</organism>
<keyword evidence="1" id="KW-1015">Disulfide bond</keyword>
<feature type="signal peptide" evidence="4">
    <location>
        <begin position="1"/>
        <end position="23"/>
    </location>
</feature>
<dbReference type="OMA" id="NFESGSH"/>
<dbReference type="SUPFAM" id="SSF49503">
    <property type="entry name" value="Cupredoxins"/>
    <property type="match status" value="1"/>
</dbReference>
<dbReference type="InterPro" id="IPR008972">
    <property type="entry name" value="Cupredoxin"/>
</dbReference>
<dbReference type="Proteomes" id="UP000189703">
    <property type="component" value="Unplaced"/>
</dbReference>
<evidence type="ECO:0000256" key="4">
    <source>
        <dbReference type="SAM" id="SignalP"/>
    </source>
</evidence>
<dbReference type="Pfam" id="PF02298">
    <property type="entry name" value="Cu_bind_like"/>
    <property type="match status" value="1"/>
</dbReference>
<dbReference type="PANTHER" id="PTHR33021">
    <property type="entry name" value="BLUE COPPER PROTEIN"/>
    <property type="match status" value="1"/>
</dbReference>
<keyword evidence="4" id="KW-0732">Signal</keyword>
<dbReference type="CDD" id="cd13920">
    <property type="entry name" value="Stellacyanin"/>
    <property type="match status" value="1"/>
</dbReference>
<evidence type="ECO:0000256" key="2">
    <source>
        <dbReference type="ARBA" id="ARBA00023180"/>
    </source>
</evidence>
<dbReference type="PANTHER" id="PTHR33021:SF488">
    <property type="entry name" value="PHYTOCYANIN DOMAIN-CONTAINING PROTEIN"/>
    <property type="match status" value="1"/>
</dbReference>
<dbReference type="GeneID" id="104590584"/>
<dbReference type="GO" id="GO:0005886">
    <property type="term" value="C:plasma membrane"/>
    <property type="evidence" value="ECO:0000318"/>
    <property type="project" value="GO_Central"/>
</dbReference>
<feature type="region of interest" description="Disordered" evidence="3">
    <location>
        <begin position="130"/>
        <end position="150"/>
    </location>
</feature>
<gene>
    <name evidence="6" type="primary">LOC104590584</name>
</gene>
<name>A0A1U7Z5L0_NELNU</name>
<accession>A0A1U7Z5L0</accession>